<evidence type="ECO:0000313" key="1">
    <source>
        <dbReference type="EMBL" id="KAL0362111.1"/>
    </source>
</evidence>
<proteinExistence type="predicted"/>
<accession>A0AAW2Q2S4</accession>
<protein>
    <recommendedName>
        <fullName evidence="2">Retrotransposon gag domain-containing protein</fullName>
    </recommendedName>
</protein>
<evidence type="ECO:0008006" key="2">
    <source>
        <dbReference type="Google" id="ProtNLM"/>
    </source>
</evidence>
<dbReference type="EMBL" id="JACGWM010000007">
    <property type="protein sequence ID" value="KAL0362111.1"/>
    <property type="molecule type" value="Genomic_DNA"/>
</dbReference>
<sequence length="175" mass="19940">MSRAQTAHDMRAVGVARAVPGSFRDMAGVVEGGWHCPLPCHRRQLGAERMLGWLVLIGRAIEGCLLHDFVETLRMRVDSLQKTVDKLPGFVEDQVTYIVKDVSILIDMVTMKFEDIKTEIGCVPNTEKASITNMYLTSDAKLWWRTRLSNDASMKFDKIEKWDVLKKELNDQFLP</sequence>
<comment type="caution">
    <text evidence="1">The sequence shown here is derived from an EMBL/GenBank/DDBJ whole genome shotgun (WGS) entry which is preliminary data.</text>
</comment>
<dbReference type="AlphaFoldDB" id="A0AAW2Q2S4"/>
<organism evidence="1">
    <name type="scientific">Sesamum calycinum</name>
    <dbReference type="NCBI Taxonomy" id="2727403"/>
    <lineage>
        <taxon>Eukaryota</taxon>
        <taxon>Viridiplantae</taxon>
        <taxon>Streptophyta</taxon>
        <taxon>Embryophyta</taxon>
        <taxon>Tracheophyta</taxon>
        <taxon>Spermatophyta</taxon>
        <taxon>Magnoliopsida</taxon>
        <taxon>eudicotyledons</taxon>
        <taxon>Gunneridae</taxon>
        <taxon>Pentapetalae</taxon>
        <taxon>asterids</taxon>
        <taxon>lamiids</taxon>
        <taxon>Lamiales</taxon>
        <taxon>Pedaliaceae</taxon>
        <taxon>Sesamum</taxon>
    </lineage>
</organism>
<name>A0AAW2Q2S4_9LAMI</name>
<reference evidence="1" key="2">
    <citation type="journal article" date="2024" name="Plant">
        <title>Genomic evolution and insights into agronomic trait innovations of Sesamum species.</title>
        <authorList>
            <person name="Miao H."/>
            <person name="Wang L."/>
            <person name="Qu L."/>
            <person name="Liu H."/>
            <person name="Sun Y."/>
            <person name="Le M."/>
            <person name="Wang Q."/>
            <person name="Wei S."/>
            <person name="Zheng Y."/>
            <person name="Lin W."/>
            <person name="Duan Y."/>
            <person name="Cao H."/>
            <person name="Xiong S."/>
            <person name="Wang X."/>
            <person name="Wei L."/>
            <person name="Li C."/>
            <person name="Ma Q."/>
            <person name="Ju M."/>
            <person name="Zhao R."/>
            <person name="Li G."/>
            <person name="Mu C."/>
            <person name="Tian Q."/>
            <person name="Mei H."/>
            <person name="Zhang T."/>
            <person name="Gao T."/>
            <person name="Zhang H."/>
        </authorList>
    </citation>
    <scope>NUCLEOTIDE SEQUENCE</scope>
    <source>
        <strain evidence="1">KEN8</strain>
    </source>
</reference>
<reference evidence="1" key="1">
    <citation type="submission" date="2020-06" db="EMBL/GenBank/DDBJ databases">
        <authorList>
            <person name="Li T."/>
            <person name="Hu X."/>
            <person name="Zhang T."/>
            <person name="Song X."/>
            <person name="Zhang H."/>
            <person name="Dai N."/>
            <person name="Sheng W."/>
            <person name="Hou X."/>
            <person name="Wei L."/>
        </authorList>
    </citation>
    <scope>NUCLEOTIDE SEQUENCE</scope>
    <source>
        <strain evidence="1">KEN8</strain>
        <tissue evidence="1">Leaf</tissue>
    </source>
</reference>
<gene>
    <name evidence="1" type="ORF">Scaly_1166300</name>
</gene>